<feature type="region of interest" description="Disordered" evidence="1">
    <location>
        <begin position="1"/>
        <end position="61"/>
    </location>
</feature>
<proteinExistence type="predicted"/>
<comment type="caution">
    <text evidence="2">The sequence shown here is derived from an EMBL/GenBank/DDBJ whole genome shotgun (WGS) entry which is preliminary data.</text>
</comment>
<evidence type="ECO:0000313" key="2">
    <source>
        <dbReference type="EMBL" id="KAG5581512.1"/>
    </source>
</evidence>
<evidence type="ECO:0000256" key="1">
    <source>
        <dbReference type="SAM" id="MobiDB-lite"/>
    </source>
</evidence>
<dbReference type="EMBL" id="JACXVP010000010">
    <property type="protein sequence ID" value="KAG5581512.1"/>
    <property type="molecule type" value="Genomic_DNA"/>
</dbReference>
<accession>A0A9J5X357</accession>
<sequence>MEKEETKLQQHQDTLLQTPRQRKMEVESQKENNNDKHSIKGPTQNPGMTAEAFSDNQSLLQQKEMHVDMNCQKYLEVFTKMMDLNIENNDVNENKDHEQENEQNTLFPNKSTKWDKDRQSCVINSF</sequence>
<feature type="compositionally biased region" description="Basic and acidic residues" evidence="1">
    <location>
        <begin position="22"/>
        <end position="38"/>
    </location>
</feature>
<name>A0A9J5X357_SOLCO</name>
<reference evidence="2 3" key="1">
    <citation type="submission" date="2020-09" db="EMBL/GenBank/DDBJ databases">
        <title>De no assembly of potato wild relative species, Solanum commersonii.</title>
        <authorList>
            <person name="Cho K."/>
        </authorList>
    </citation>
    <scope>NUCLEOTIDE SEQUENCE [LARGE SCALE GENOMIC DNA]</scope>
    <source>
        <strain evidence="2">LZ3.2</strain>
        <tissue evidence="2">Leaf</tissue>
    </source>
</reference>
<dbReference type="AlphaFoldDB" id="A0A9J5X357"/>
<feature type="compositionally biased region" description="Polar residues" evidence="1">
    <location>
        <begin position="102"/>
        <end position="111"/>
    </location>
</feature>
<organism evidence="2 3">
    <name type="scientific">Solanum commersonii</name>
    <name type="common">Commerson's wild potato</name>
    <name type="synonym">Commerson's nightshade</name>
    <dbReference type="NCBI Taxonomy" id="4109"/>
    <lineage>
        <taxon>Eukaryota</taxon>
        <taxon>Viridiplantae</taxon>
        <taxon>Streptophyta</taxon>
        <taxon>Embryophyta</taxon>
        <taxon>Tracheophyta</taxon>
        <taxon>Spermatophyta</taxon>
        <taxon>Magnoliopsida</taxon>
        <taxon>eudicotyledons</taxon>
        <taxon>Gunneridae</taxon>
        <taxon>Pentapetalae</taxon>
        <taxon>asterids</taxon>
        <taxon>lamiids</taxon>
        <taxon>Solanales</taxon>
        <taxon>Solanaceae</taxon>
        <taxon>Solanoideae</taxon>
        <taxon>Solaneae</taxon>
        <taxon>Solanum</taxon>
    </lineage>
</organism>
<feature type="compositionally biased region" description="Basic and acidic residues" evidence="1">
    <location>
        <begin position="1"/>
        <end position="10"/>
    </location>
</feature>
<evidence type="ECO:0000313" key="3">
    <source>
        <dbReference type="Proteomes" id="UP000824120"/>
    </source>
</evidence>
<gene>
    <name evidence="2" type="ORF">H5410_052139</name>
</gene>
<keyword evidence="3" id="KW-1185">Reference proteome</keyword>
<protein>
    <submittedName>
        <fullName evidence="2">Uncharacterized protein</fullName>
    </submittedName>
</protein>
<feature type="region of interest" description="Disordered" evidence="1">
    <location>
        <begin position="89"/>
        <end position="126"/>
    </location>
</feature>
<dbReference type="Proteomes" id="UP000824120">
    <property type="component" value="Chromosome 10"/>
</dbReference>